<dbReference type="InterPro" id="IPR020845">
    <property type="entry name" value="AMP-binding_CS"/>
</dbReference>
<feature type="domain" description="AMP-dependent synthetase/ligase" evidence="1">
    <location>
        <begin position="10"/>
        <end position="367"/>
    </location>
</feature>
<gene>
    <name evidence="3" type="ORF">Mth01_02140</name>
</gene>
<dbReference type="RefSeq" id="WP_204009818.1">
    <property type="nucleotide sequence ID" value="NZ_BOOG01000003.1"/>
</dbReference>
<dbReference type="EMBL" id="BOOG01000003">
    <property type="protein sequence ID" value="GIH67961.1"/>
    <property type="molecule type" value="Genomic_DNA"/>
</dbReference>
<dbReference type="InterPro" id="IPR042099">
    <property type="entry name" value="ANL_N_sf"/>
</dbReference>
<organism evidence="3 4">
    <name type="scientific">Sphaerimonospora thailandensis</name>
    <dbReference type="NCBI Taxonomy" id="795644"/>
    <lineage>
        <taxon>Bacteria</taxon>
        <taxon>Bacillati</taxon>
        <taxon>Actinomycetota</taxon>
        <taxon>Actinomycetes</taxon>
        <taxon>Streptosporangiales</taxon>
        <taxon>Streptosporangiaceae</taxon>
        <taxon>Sphaerimonospora</taxon>
    </lineage>
</organism>
<protein>
    <submittedName>
        <fullName evidence="3">Fatty-acyl-CoA synthase</fullName>
    </submittedName>
</protein>
<dbReference type="Proteomes" id="UP000610966">
    <property type="component" value="Unassembled WGS sequence"/>
</dbReference>
<dbReference type="PANTHER" id="PTHR43767">
    <property type="entry name" value="LONG-CHAIN-FATTY-ACID--COA LIGASE"/>
    <property type="match status" value="1"/>
</dbReference>
<dbReference type="InterPro" id="IPR025110">
    <property type="entry name" value="AMP-bd_C"/>
</dbReference>
<evidence type="ECO:0000259" key="2">
    <source>
        <dbReference type="Pfam" id="PF13193"/>
    </source>
</evidence>
<keyword evidence="4" id="KW-1185">Reference proteome</keyword>
<dbReference type="InterPro" id="IPR050237">
    <property type="entry name" value="ATP-dep_AMP-bd_enzyme"/>
</dbReference>
<dbReference type="PANTHER" id="PTHR43767:SF1">
    <property type="entry name" value="NONRIBOSOMAL PEPTIDE SYNTHASE PES1 (EUROFUNG)-RELATED"/>
    <property type="match status" value="1"/>
</dbReference>
<dbReference type="Pfam" id="PF00501">
    <property type="entry name" value="AMP-binding"/>
    <property type="match status" value="1"/>
</dbReference>
<evidence type="ECO:0000313" key="3">
    <source>
        <dbReference type="EMBL" id="GIH67961.1"/>
    </source>
</evidence>
<sequence>MELLIGDIVRRAARMAPAATAATLAGDRVGFGDLDERANRTANALAGLGVRRGDRVAWCAAPTLRTLDGFLGCARLGAAFAPINPALSAAEFDSVLSYLDPVLLVTDRADVLADAPGGLPGGLPGGVPVARVGGRPGPGDDLGALAAGASAAPPDGHDRVADSDPHIVYLTSGSTGRPKGALVSHRASWLRAAPGGGTFTTGLRGSGGVLCSFPLYHYGGWHYVMEAWQNRTAVHLVSRADAVQIIDAVRRERPSAIYCIPAVWERLLDREHRHADLSSLRHADSGTSGVATDLVMRIKERLPGTTTTILYGSTEAGRMAALPDEDLLRKPGSVGLPAFPGALWVDAAAGEVGEVCVSGPALMSGYHDLAAETAAALRDGVYRSGDLGYLDDEGYLHLTGREREVIRTGGETVSPFEVESALRDLPGVVDVAVVGVPDERWGEVVCAVVVPAPGVAPPEVAVVRAHVAGRLAGFKQPRRVAVVPSIPRTPATGQIQRSRIRITLTEITTG</sequence>
<proteinExistence type="predicted"/>
<dbReference type="Pfam" id="PF13193">
    <property type="entry name" value="AMP-binding_C"/>
    <property type="match status" value="1"/>
</dbReference>
<accession>A0A8J3R2J5</accession>
<reference evidence="3" key="1">
    <citation type="submission" date="2021-01" db="EMBL/GenBank/DDBJ databases">
        <title>Whole genome shotgun sequence of Sphaerimonospora thailandensis NBRC 107569.</title>
        <authorList>
            <person name="Komaki H."/>
            <person name="Tamura T."/>
        </authorList>
    </citation>
    <scope>NUCLEOTIDE SEQUENCE</scope>
    <source>
        <strain evidence="3">NBRC 107569</strain>
    </source>
</reference>
<comment type="caution">
    <text evidence="3">The sequence shown here is derived from an EMBL/GenBank/DDBJ whole genome shotgun (WGS) entry which is preliminary data.</text>
</comment>
<name>A0A8J3R2J5_9ACTN</name>
<dbReference type="PROSITE" id="PS00455">
    <property type="entry name" value="AMP_BINDING"/>
    <property type="match status" value="1"/>
</dbReference>
<feature type="domain" description="AMP-binding enzyme C-terminal" evidence="2">
    <location>
        <begin position="417"/>
        <end position="490"/>
    </location>
</feature>
<dbReference type="InterPro" id="IPR045851">
    <property type="entry name" value="AMP-bd_C_sf"/>
</dbReference>
<dbReference type="GO" id="GO:0016878">
    <property type="term" value="F:acid-thiol ligase activity"/>
    <property type="evidence" value="ECO:0007669"/>
    <property type="project" value="UniProtKB-ARBA"/>
</dbReference>
<dbReference type="InterPro" id="IPR000873">
    <property type="entry name" value="AMP-dep_synth/lig_dom"/>
</dbReference>
<evidence type="ECO:0000259" key="1">
    <source>
        <dbReference type="Pfam" id="PF00501"/>
    </source>
</evidence>
<evidence type="ECO:0000313" key="4">
    <source>
        <dbReference type="Proteomes" id="UP000610966"/>
    </source>
</evidence>
<dbReference type="Gene3D" id="3.40.50.12780">
    <property type="entry name" value="N-terminal domain of ligase-like"/>
    <property type="match status" value="1"/>
</dbReference>
<dbReference type="AlphaFoldDB" id="A0A8J3R2J5"/>
<dbReference type="SUPFAM" id="SSF56801">
    <property type="entry name" value="Acetyl-CoA synthetase-like"/>
    <property type="match status" value="1"/>
</dbReference>
<dbReference type="Gene3D" id="3.30.300.30">
    <property type="match status" value="1"/>
</dbReference>